<keyword evidence="2" id="KW-1185">Reference proteome</keyword>
<dbReference type="Proteomes" id="UP000094455">
    <property type="component" value="Unassembled WGS sequence"/>
</dbReference>
<dbReference type="Gene3D" id="3.40.30.10">
    <property type="entry name" value="Glutaredoxin"/>
    <property type="match status" value="1"/>
</dbReference>
<sequence length="177" mass="20312">MSDSDDGLFEQLEAELENDGTFDYYRQKQILQFQHTIKQRENLKQNFELFFNEKDLLERLKFKGSRDGNYLVAFIDETFTTCQILIEKLKETVQLSDGSYSVYIIKASEAPFLVAKLAIKVLPTMVAYVKGQKIGQHVGLQGLLANPIDVNTLSSDRLGRLLISYFPKREDDSSDEE</sequence>
<dbReference type="EMBL" id="KV454003">
    <property type="protein sequence ID" value="ODQ46986.1"/>
    <property type="molecule type" value="Genomic_DNA"/>
</dbReference>
<dbReference type="RefSeq" id="XP_019018099.1">
    <property type="nucleotide sequence ID" value="XM_019161341.1"/>
</dbReference>
<reference evidence="1 2" key="1">
    <citation type="journal article" date="2016" name="Proc. Natl. Acad. Sci. U.S.A.">
        <title>Comparative genomics of biotechnologically important yeasts.</title>
        <authorList>
            <person name="Riley R."/>
            <person name="Haridas S."/>
            <person name="Wolfe K.H."/>
            <person name="Lopes M.R."/>
            <person name="Hittinger C.T."/>
            <person name="Goeker M."/>
            <person name="Salamov A.A."/>
            <person name="Wisecaver J.H."/>
            <person name="Long T.M."/>
            <person name="Calvey C.H."/>
            <person name="Aerts A.L."/>
            <person name="Barry K.W."/>
            <person name="Choi C."/>
            <person name="Clum A."/>
            <person name="Coughlan A.Y."/>
            <person name="Deshpande S."/>
            <person name="Douglass A.P."/>
            <person name="Hanson S.J."/>
            <person name="Klenk H.-P."/>
            <person name="LaButti K.M."/>
            <person name="Lapidus A."/>
            <person name="Lindquist E.A."/>
            <person name="Lipzen A.M."/>
            <person name="Meier-Kolthoff J.P."/>
            <person name="Ohm R.A."/>
            <person name="Otillar R.P."/>
            <person name="Pangilinan J.L."/>
            <person name="Peng Y."/>
            <person name="Rokas A."/>
            <person name="Rosa C.A."/>
            <person name="Scheuner C."/>
            <person name="Sibirny A.A."/>
            <person name="Slot J.C."/>
            <person name="Stielow J.B."/>
            <person name="Sun H."/>
            <person name="Kurtzman C.P."/>
            <person name="Blackwell M."/>
            <person name="Grigoriev I.V."/>
            <person name="Jeffries T.W."/>
        </authorList>
    </citation>
    <scope>NUCLEOTIDE SEQUENCE [LARGE SCALE GENOMIC DNA]</scope>
    <source>
        <strain evidence="1 2">NRRL Y-2026</strain>
    </source>
</reference>
<dbReference type="GeneID" id="30178028"/>
<accession>A0A1E3NLN9</accession>
<protein>
    <recommendedName>
        <fullName evidence="3">Phosducin thioredoxin-like domain-containing protein</fullName>
    </recommendedName>
</protein>
<proteinExistence type="predicted"/>
<dbReference type="STRING" id="763406.A0A1E3NLN9"/>
<dbReference type="AlphaFoldDB" id="A0A1E3NLN9"/>
<evidence type="ECO:0000313" key="2">
    <source>
        <dbReference type="Proteomes" id="UP000094455"/>
    </source>
</evidence>
<organism evidence="1 2">
    <name type="scientific">Pichia membranifaciens NRRL Y-2026</name>
    <dbReference type="NCBI Taxonomy" id="763406"/>
    <lineage>
        <taxon>Eukaryota</taxon>
        <taxon>Fungi</taxon>
        <taxon>Dikarya</taxon>
        <taxon>Ascomycota</taxon>
        <taxon>Saccharomycotina</taxon>
        <taxon>Pichiomycetes</taxon>
        <taxon>Pichiales</taxon>
        <taxon>Pichiaceae</taxon>
        <taxon>Pichia</taxon>
    </lineage>
</organism>
<dbReference type="PANTHER" id="PTHR21148">
    <property type="entry name" value="THIOREDOXIN DOMAIN-CONTAINING PROTEIN 9"/>
    <property type="match status" value="1"/>
</dbReference>
<dbReference type="SUPFAM" id="SSF52833">
    <property type="entry name" value="Thioredoxin-like"/>
    <property type="match status" value="1"/>
</dbReference>
<gene>
    <name evidence="1" type="ORF">PICMEDRAFT_16782</name>
</gene>
<name>A0A1E3NLN9_9ASCO</name>
<evidence type="ECO:0008006" key="3">
    <source>
        <dbReference type="Google" id="ProtNLM"/>
    </source>
</evidence>
<dbReference type="OrthoDB" id="10257948at2759"/>
<evidence type="ECO:0000313" key="1">
    <source>
        <dbReference type="EMBL" id="ODQ46986.1"/>
    </source>
</evidence>
<dbReference type="InterPro" id="IPR036249">
    <property type="entry name" value="Thioredoxin-like_sf"/>
</dbReference>